<dbReference type="EMBL" id="MU155238">
    <property type="protein sequence ID" value="KAF9478278.1"/>
    <property type="molecule type" value="Genomic_DNA"/>
</dbReference>
<name>A0A9P5YYV4_9AGAR</name>
<evidence type="ECO:0000313" key="1">
    <source>
        <dbReference type="EMBL" id="KAF9478278.1"/>
    </source>
</evidence>
<comment type="caution">
    <text evidence="1">The sequence shown here is derived from an EMBL/GenBank/DDBJ whole genome shotgun (WGS) entry which is preliminary data.</text>
</comment>
<proteinExistence type="predicted"/>
<reference evidence="1" key="1">
    <citation type="submission" date="2020-11" db="EMBL/GenBank/DDBJ databases">
        <authorList>
            <consortium name="DOE Joint Genome Institute"/>
            <person name="Ahrendt S."/>
            <person name="Riley R."/>
            <person name="Andreopoulos W."/>
            <person name="Labutti K."/>
            <person name="Pangilinan J."/>
            <person name="Ruiz-Duenas F.J."/>
            <person name="Barrasa J.M."/>
            <person name="Sanchez-Garcia M."/>
            <person name="Camarero S."/>
            <person name="Miyauchi S."/>
            <person name="Serrano A."/>
            <person name="Linde D."/>
            <person name="Babiker R."/>
            <person name="Drula E."/>
            <person name="Ayuso-Fernandez I."/>
            <person name="Pacheco R."/>
            <person name="Padilla G."/>
            <person name="Ferreira P."/>
            <person name="Barriuso J."/>
            <person name="Kellner H."/>
            <person name="Castanera R."/>
            <person name="Alfaro M."/>
            <person name="Ramirez L."/>
            <person name="Pisabarro A.G."/>
            <person name="Kuo A."/>
            <person name="Tritt A."/>
            <person name="Lipzen A."/>
            <person name="He G."/>
            <person name="Yan M."/>
            <person name="Ng V."/>
            <person name="Cullen D."/>
            <person name="Martin F."/>
            <person name="Rosso M.-N."/>
            <person name="Henrissat B."/>
            <person name="Hibbett D."/>
            <person name="Martinez A.T."/>
            <person name="Grigoriev I.V."/>
        </authorList>
    </citation>
    <scope>NUCLEOTIDE SEQUENCE</scope>
    <source>
        <strain evidence="1">CIRM-BRFM 674</strain>
    </source>
</reference>
<keyword evidence="2" id="KW-1185">Reference proteome</keyword>
<dbReference type="AlphaFoldDB" id="A0A9P5YYV4"/>
<dbReference type="Proteomes" id="UP000807469">
    <property type="component" value="Unassembled WGS sequence"/>
</dbReference>
<accession>A0A9P5YYV4</accession>
<evidence type="ECO:0000313" key="2">
    <source>
        <dbReference type="Proteomes" id="UP000807469"/>
    </source>
</evidence>
<organism evidence="1 2">
    <name type="scientific">Pholiota conissans</name>
    <dbReference type="NCBI Taxonomy" id="109636"/>
    <lineage>
        <taxon>Eukaryota</taxon>
        <taxon>Fungi</taxon>
        <taxon>Dikarya</taxon>
        <taxon>Basidiomycota</taxon>
        <taxon>Agaricomycotina</taxon>
        <taxon>Agaricomycetes</taxon>
        <taxon>Agaricomycetidae</taxon>
        <taxon>Agaricales</taxon>
        <taxon>Agaricineae</taxon>
        <taxon>Strophariaceae</taxon>
        <taxon>Pholiota</taxon>
    </lineage>
</organism>
<sequence length="109" mass="12238">MRAYGFYAVLGLRRCTAVVASHDRNGSQGGPRLSSYWGTNHSAILLSNHDRPVSPVTSHSKKCQTVSPSLMSYKFWTALIDSRGFLSVTHPTTVQRIREYRSRIVLENV</sequence>
<protein>
    <submittedName>
        <fullName evidence="1">Uncharacterized protein</fullName>
    </submittedName>
</protein>
<gene>
    <name evidence="1" type="ORF">BDN70DRAFT_880150</name>
</gene>